<protein>
    <submittedName>
        <fullName evidence="1">Hypp2899 protein</fullName>
    </submittedName>
</protein>
<proteinExistence type="predicted"/>
<dbReference type="Proteomes" id="UP000838412">
    <property type="component" value="Chromosome 4"/>
</dbReference>
<sequence>MSKLDTCKTSRLFKPLTDTDLWANKGSQPELELHKQSRNYITSKVRSGVTPHYNYAWEIKAREVAVPLIDTLGQQGRNFGGETNASCGDSAARYVRANLPT</sequence>
<evidence type="ECO:0000313" key="1">
    <source>
        <dbReference type="EMBL" id="CAH1264168.1"/>
    </source>
</evidence>
<dbReference type="EMBL" id="OV696689">
    <property type="protein sequence ID" value="CAH1264168.1"/>
    <property type="molecule type" value="Genomic_DNA"/>
</dbReference>
<evidence type="ECO:0000313" key="2">
    <source>
        <dbReference type="Proteomes" id="UP000838412"/>
    </source>
</evidence>
<reference evidence="1" key="1">
    <citation type="submission" date="2022-01" db="EMBL/GenBank/DDBJ databases">
        <authorList>
            <person name="Braso-Vives M."/>
        </authorList>
    </citation>
    <scope>NUCLEOTIDE SEQUENCE</scope>
</reference>
<name>A0A8J9ZY86_BRALA</name>
<accession>A0A8J9ZY86</accession>
<organism evidence="1 2">
    <name type="scientific">Branchiostoma lanceolatum</name>
    <name type="common">Common lancelet</name>
    <name type="synonym">Amphioxus lanceolatum</name>
    <dbReference type="NCBI Taxonomy" id="7740"/>
    <lineage>
        <taxon>Eukaryota</taxon>
        <taxon>Metazoa</taxon>
        <taxon>Chordata</taxon>
        <taxon>Cephalochordata</taxon>
        <taxon>Leptocardii</taxon>
        <taxon>Amphioxiformes</taxon>
        <taxon>Branchiostomatidae</taxon>
        <taxon>Branchiostoma</taxon>
    </lineage>
</organism>
<dbReference type="AlphaFoldDB" id="A0A8J9ZY86"/>
<gene>
    <name evidence="1" type="primary">Hypp2899</name>
    <name evidence="1" type="ORF">BLAG_LOCUS18619</name>
</gene>
<keyword evidence="2" id="KW-1185">Reference proteome</keyword>